<protein>
    <submittedName>
        <fullName evidence="4">Putative aminotransferase class-III</fullName>
    </submittedName>
</protein>
<keyword evidence="4" id="KW-0808">Transferase</keyword>
<dbReference type="PROSITE" id="PS00600">
    <property type="entry name" value="AA_TRANSFER_CLASS_3"/>
    <property type="match status" value="1"/>
</dbReference>
<dbReference type="InterPro" id="IPR049704">
    <property type="entry name" value="Aminotrans_3_PPA_site"/>
</dbReference>
<dbReference type="Pfam" id="PF00202">
    <property type="entry name" value="Aminotran_3"/>
    <property type="match status" value="1"/>
</dbReference>
<dbReference type="PANTHER" id="PTHR43713:SF3">
    <property type="entry name" value="GLUTAMATE-1-SEMIALDEHYDE 2,1-AMINOMUTASE 1, CHLOROPLASTIC-RELATED"/>
    <property type="match status" value="1"/>
</dbReference>
<evidence type="ECO:0000313" key="4">
    <source>
        <dbReference type="EMBL" id="ABZ09835.1"/>
    </source>
</evidence>
<gene>
    <name evidence="4" type="ORF">ALOHA_HF4000APKG8L7ctg1g10</name>
</gene>
<dbReference type="GO" id="GO:0030170">
    <property type="term" value="F:pyridoxal phosphate binding"/>
    <property type="evidence" value="ECO:0007669"/>
    <property type="project" value="InterPro"/>
</dbReference>
<dbReference type="EMBL" id="EU016659">
    <property type="protein sequence ID" value="ABZ09835.1"/>
    <property type="molecule type" value="Genomic_DNA"/>
</dbReference>
<proteinExistence type="predicted"/>
<dbReference type="PANTHER" id="PTHR43713">
    <property type="entry name" value="GLUTAMATE-1-SEMIALDEHYDE 2,1-AMINOMUTASE"/>
    <property type="match status" value="1"/>
</dbReference>
<dbReference type="InterPro" id="IPR015421">
    <property type="entry name" value="PyrdxlP-dep_Trfase_major"/>
</dbReference>
<dbReference type="GO" id="GO:0008483">
    <property type="term" value="F:transaminase activity"/>
    <property type="evidence" value="ECO:0007669"/>
    <property type="project" value="UniProtKB-KW"/>
</dbReference>
<feature type="region of interest" description="Disordered" evidence="3">
    <location>
        <begin position="1"/>
        <end position="34"/>
    </location>
</feature>
<evidence type="ECO:0000256" key="3">
    <source>
        <dbReference type="SAM" id="MobiDB-lite"/>
    </source>
</evidence>
<comment type="cofactor">
    <cofactor evidence="1">
        <name>pyridoxal 5'-phosphate</name>
        <dbReference type="ChEBI" id="CHEBI:597326"/>
    </cofactor>
</comment>
<dbReference type="CDD" id="cd00610">
    <property type="entry name" value="OAT_like"/>
    <property type="match status" value="1"/>
</dbReference>
<keyword evidence="2" id="KW-0663">Pyridoxal phosphate</keyword>
<reference evidence="4" key="1">
    <citation type="journal article" date="2008" name="ISME J.">
        <title>Genomic patterns of recombination, clonal divergence and environment in marine microbial populations.</title>
        <authorList>
            <person name="Konstantinidis K.T."/>
            <person name="Delong E.F."/>
        </authorList>
    </citation>
    <scope>NUCLEOTIDE SEQUENCE</scope>
</reference>
<sequence length="489" mass="52112">MAARRLAAVSDTKQERFQSQWSRSRERSSHMPDTALTNSKIVAAYRERTPGSAREAAVAAGALPSGITHDGRKLDPYGIYVTRAEGSRKWDLDGNDYVDYFGGHGALLLGHNHPKVLSAAQDALARGTHFGSNHPMEVRWAKLVQEMVPSAERVRFTSSGTEATLMALRLARAHTGRTKVIRFLGHFHGWHDHMGTGFNSHFDGTPTTGVLNGVAESLVLVPPGDETALAAAFDAHGDDVAAAIIEPTGSQFGMVPVRPEYLETLRDATSANGAILIFDEVVTGFRVSPGGAQAHYGVTPDLTALAKILAGGLPGGAIVGRKDILDLLDFAVTAERGVEKIQHPGTFNANPLSAATGVAALEIIKTTDACERASAYAARLRAALNGVLAEEGVPWAAYGTFSGAHIFTNPERRAGIAPGAFDPYEIRREELVANAPCVNKLRLAMLLGGADFHAWPGGQTSCMHTDADLEQTISAFSGAIHMLKREGEL</sequence>
<dbReference type="AlphaFoldDB" id="B3TB76"/>
<name>B3TB76_9ZZZZ</name>
<dbReference type="SUPFAM" id="SSF53383">
    <property type="entry name" value="PLP-dependent transferases"/>
    <property type="match status" value="1"/>
</dbReference>
<organism evidence="4">
    <name type="scientific">uncultured marine microorganism HF4000_APKG8L7</name>
    <dbReference type="NCBI Taxonomy" id="455556"/>
    <lineage>
        <taxon>unclassified sequences</taxon>
        <taxon>environmental samples</taxon>
    </lineage>
</organism>
<evidence type="ECO:0000256" key="2">
    <source>
        <dbReference type="ARBA" id="ARBA00022898"/>
    </source>
</evidence>
<evidence type="ECO:0000256" key="1">
    <source>
        <dbReference type="ARBA" id="ARBA00001933"/>
    </source>
</evidence>
<dbReference type="Gene3D" id="3.90.1150.10">
    <property type="entry name" value="Aspartate Aminotransferase, domain 1"/>
    <property type="match status" value="1"/>
</dbReference>
<dbReference type="InterPro" id="IPR005814">
    <property type="entry name" value="Aminotrans_3"/>
</dbReference>
<dbReference type="InterPro" id="IPR015422">
    <property type="entry name" value="PyrdxlP-dep_Trfase_small"/>
</dbReference>
<dbReference type="InterPro" id="IPR015424">
    <property type="entry name" value="PyrdxlP-dep_Trfase"/>
</dbReference>
<dbReference type="Gene3D" id="3.40.640.10">
    <property type="entry name" value="Type I PLP-dependent aspartate aminotransferase-like (Major domain)"/>
    <property type="match status" value="1"/>
</dbReference>
<accession>B3TB76</accession>
<keyword evidence="4" id="KW-0032">Aminotransferase</keyword>